<name>A0ABD3MN59_9STRA</name>
<evidence type="ECO:0000313" key="2">
    <source>
        <dbReference type="EMBL" id="KAL3763401.1"/>
    </source>
</evidence>
<dbReference type="Proteomes" id="UP001530293">
    <property type="component" value="Unassembled WGS sequence"/>
</dbReference>
<accession>A0ABD3MN59</accession>
<evidence type="ECO:0000256" key="1">
    <source>
        <dbReference type="SAM" id="MobiDB-lite"/>
    </source>
</evidence>
<comment type="caution">
    <text evidence="2">The sequence shown here is derived from an EMBL/GenBank/DDBJ whole genome shotgun (WGS) entry which is preliminary data.</text>
</comment>
<gene>
    <name evidence="2" type="ORF">ACHAWU_001974</name>
</gene>
<keyword evidence="3" id="KW-1185">Reference proteome</keyword>
<evidence type="ECO:0008006" key="4">
    <source>
        <dbReference type="Google" id="ProtNLM"/>
    </source>
</evidence>
<feature type="compositionally biased region" description="Polar residues" evidence="1">
    <location>
        <begin position="9"/>
        <end position="34"/>
    </location>
</feature>
<dbReference type="AlphaFoldDB" id="A0ABD3MN59"/>
<organism evidence="2 3">
    <name type="scientific">Discostella pseudostelligera</name>
    <dbReference type="NCBI Taxonomy" id="259834"/>
    <lineage>
        <taxon>Eukaryota</taxon>
        <taxon>Sar</taxon>
        <taxon>Stramenopiles</taxon>
        <taxon>Ochrophyta</taxon>
        <taxon>Bacillariophyta</taxon>
        <taxon>Coscinodiscophyceae</taxon>
        <taxon>Thalassiosirophycidae</taxon>
        <taxon>Stephanodiscales</taxon>
        <taxon>Stephanodiscaceae</taxon>
        <taxon>Discostella</taxon>
    </lineage>
</organism>
<evidence type="ECO:0000313" key="3">
    <source>
        <dbReference type="Proteomes" id="UP001530293"/>
    </source>
</evidence>
<feature type="region of interest" description="Disordered" evidence="1">
    <location>
        <begin position="1"/>
        <end position="34"/>
    </location>
</feature>
<reference evidence="2 3" key="1">
    <citation type="submission" date="2024-10" db="EMBL/GenBank/DDBJ databases">
        <title>Updated reference genomes for cyclostephanoid diatoms.</title>
        <authorList>
            <person name="Roberts W.R."/>
            <person name="Alverson A.J."/>
        </authorList>
    </citation>
    <scope>NUCLEOTIDE SEQUENCE [LARGE SCALE GENOMIC DNA]</scope>
    <source>
        <strain evidence="2 3">AJA232-27</strain>
    </source>
</reference>
<protein>
    <recommendedName>
        <fullName evidence="4">Sulfotransferase</fullName>
    </recommendedName>
</protein>
<dbReference type="EMBL" id="JALLBG020000123">
    <property type="protein sequence ID" value="KAL3763401.1"/>
    <property type="molecule type" value="Genomic_DNA"/>
</dbReference>
<proteinExistence type="predicted"/>
<sequence>MKWDEEVHTTLNSNTDNANYSHNSTRQDYSPSSLQAESAFRRRRLNVNNNDEQNVEPFDHPDYYAYLIVHYHKTGHHLSHQLRDLLLQASNISSSSSSTTPFVHPIHLYSNEQEHSFKARYHEMETGCPTQMYLPPGVVSVQAAPNFFCNPEILAEYLLRNVKNPYSSSSSANPSDFATDNINNLADFANMQSQQQQQYTPLPPPHEKRGIKIIHLVRNPYTLSISNWIYHTQYPTPESWVKRIDPCTPEFWREHETLASMVSSTLLSGMHPIMEYSDFDALHSVCTSLFRSSATSLDWSYYTHLRHLDPPTDSLSLSTSHMMVQGISGGDILRMANNILKLKQVQQLEERVRLSRHDVGSLAQAAKEPRMIQVLTLSMDEFMIEPGANALRFLDFAFGGTTTVPREVKEELAMQYEQSYHAKLNDGDVHITANKVVTNGQEMDLVERKEEWMGYLRGHELFGRILGNIEMLVNDALADGG</sequence>